<evidence type="ECO:0000259" key="9">
    <source>
        <dbReference type="Pfam" id="PF04509"/>
    </source>
</evidence>
<dbReference type="InterPro" id="IPR028976">
    <property type="entry name" value="CheC-like_sf"/>
</dbReference>
<proteinExistence type="inferred from homology"/>
<evidence type="ECO:0000313" key="11">
    <source>
        <dbReference type="Proteomes" id="UP000192569"/>
    </source>
</evidence>
<dbReference type="PANTHER" id="PTHR43484">
    <property type="match status" value="1"/>
</dbReference>
<feature type="domain" description="Flagellar motor switch protein FliN-like C-terminal" evidence="8">
    <location>
        <begin position="281"/>
        <end position="351"/>
    </location>
</feature>
<dbReference type="InterPro" id="IPR012826">
    <property type="entry name" value="FliN"/>
</dbReference>
<evidence type="ECO:0000259" key="8">
    <source>
        <dbReference type="Pfam" id="PF01052"/>
    </source>
</evidence>
<dbReference type="PRINTS" id="PR00956">
    <property type="entry name" value="FLGMOTORFLIN"/>
</dbReference>
<dbReference type="RefSeq" id="WP_084664479.1">
    <property type="nucleotide sequence ID" value="NZ_LT838272.1"/>
</dbReference>
<keyword evidence="5" id="KW-0283">Flagellar rotation</keyword>
<keyword evidence="10" id="KW-0966">Cell projection</keyword>
<dbReference type="InterPro" id="IPR007597">
    <property type="entry name" value="CheC"/>
</dbReference>
<dbReference type="CDD" id="cd17907">
    <property type="entry name" value="FliY_FliN-Y"/>
    <property type="match status" value="1"/>
</dbReference>
<dbReference type="Proteomes" id="UP000192569">
    <property type="component" value="Chromosome I"/>
</dbReference>
<reference evidence="10 11" key="1">
    <citation type="submission" date="2017-04" db="EMBL/GenBank/DDBJ databases">
        <authorList>
            <person name="Afonso C.L."/>
            <person name="Miller P.J."/>
            <person name="Scott M.A."/>
            <person name="Spackman E."/>
            <person name="Goraichik I."/>
            <person name="Dimitrov K.M."/>
            <person name="Suarez D.L."/>
            <person name="Swayne D.E."/>
        </authorList>
    </citation>
    <scope>NUCLEOTIDE SEQUENCE [LARGE SCALE GENOMIC DNA]</scope>
    <source>
        <strain evidence="10 11">ToBE</strain>
    </source>
</reference>
<comment type="subcellular location">
    <subcellularLocation>
        <location evidence="1">Cell membrane</location>
        <topology evidence="1">Peripheral membrane protein</topology>
        <orientation evidence="1">Cytoplasmic side</orientation>
    </subcellularLocation>
</comment>
<keyword evidence="11" id="KW-1185">Reference proteome</keyword>
<dbReference type="Gene3D" id="2.30.330.10">
    <property type="entry name" value="SpoA-like"/>
    <property type="match status" value="1"/>
</dbReference>
<feature type="compositionally biased region" description="Low complexity" evidence="7">
    <location>
        <begin position="218"/>
        <end position="235"/>
    </location>
</feature>
<dbReference type="GO" id="GO:0009425">
    <property type="term" value="C:bacterial-type flagellum basal body"/>
    <property type="evidence" value="ECO:0007669"/>
    <property type="project" value="InterPro"/>
</dbReference>
<dbReference type="NCBIfam" id="NF005995">
    <property type="entry name" value="PRK08119.1"/>
    <property type="match status" value="1"/>
</dbReference>
<dbReference type="InterPro" id="IPR036429">
    <property type="entry name" value="SpoA-like_sf"/>
</dbReference>
<feature type="region of interest" description="Disordered" evidence="7">
    <location>
        <begin position="218"/>
        <end position="273"/>
    </location>
</feature>
<evidence type="ECO:0000256" key="4">
    <source>
        <dbReference type="ARBA" id="ARBA00022500"/>
    </source>
</evidence>
<dbReference type="GO" id="GO:0006935">
    <property type="term" value="P:chemotaxis"/>
    <property type="evidence" value="ECO:0007669"/>
    <property type="project" value="UniProtKB-KW"/>
</dbReference>
<dbReference type="STRING" id="698762.SAMN00808754_0977"/>
<dbReference type="AlphaFoldDB" id="A0A1W1VLQ4"/>
<dbReference type="PANTHER" id="PTHR43484:SF1">
    <property type="entry name" value="FLAGELLAR MOTOR SWITCH PROTEIN FLIN"/>
    <property type="match status" value="1"/>
</dbReference>
<dbReference type="InterPro" id="IPR001543">
    <property type="entry name" value="FliN-like_C"/>
</dbReference>
<dbReference type="Pfam" id="PF01052">
    <property type="entry name" value="FliMN_C"/>
    <property type="match status" value="1"/>
</dbReference>
<dbReference type="GO" id="GO:0005886">
    <property type="term" value="C:plasma membrane"/>
    <property type="evidence" value="ECO:0007669"/>
    <property type="project" value="UniProtKB-SubCell"/>
</dbReference>
<organism evidence="10 11">
    <name type="scientific">Thermanaeromonas toyohensis ToBE</name>
    <dbReference type="NCBI Taxonomy" id="698762"/>
    <lineage>
        <taxon>Bacteria</taxon>
        <taxon>Bacillati</taxon>
        <taxon>Bacillota</taxon>
        <taxon>Clostridia</taxon>
        <taxon>Neomoorellales</taxon>
        <taxon>Neomoorellaceae</taxon>
        <taxon>Thermanaeromonas</taxon>
    </lineage>
</organism>
<protein>
    <submittedName>
        <fullName evidence="10">Flagellar motor switch protein FliN/FliY</fullName>
    </submittedName>
</protein>
<dbReference type="OrthoDB" id="9773459at2"/>
<keyword evidence="10" id="KW-0282">Flagellum</keyword>
<evidence type="ECO:0000256" key="1">
    <source>
        <dbReference type="ARBA" id="ARBA00004413"/>
    </source>
</evidence>
<evidence type="ECO:0000256" key="2">
    <source>
        <dbReference type="ARBA" id="ARBA00009226"/>
    </source>
</evidence>
<sequence length="362" mass="38714">MSEFLSQEEIDALLKGELPPSTPMQDLTEEEKDALGEIGNISMGSAATALSQILNRKVLITAPSTRVTTPEELFASFQIPYMIVEVNFTEGLSGSNLLILKARDAAVIANLMMGGSGQVDKEKLDEIEESALGEAMNQMMGSAATSMSTIFNRGVKISPPRVVSIDFPQESFASPWPPGEPIVVVSFKMEIVDLLESEIMQVMPVEVAKQEVGMLLTPTPSAPTAASSATSQPSPVAGSQSSPPPETKTPAPAPPPPSSSSVETNTRPPQVFGGTPRNLELILDVPLDIEVVLGSTIKSIKEILSLGPGSIVELDKMADEPVEILVNGTLIAWGEVVVVNENFGVRITNILDRYERITHLRK</sequence>
<dbReference type="Gene3D" id="3.40.1550.10">
    <property type="entry name" value="CheC-like"/>
    <property type="match status" value="1"/>
</dbReference>
<feature type="domain" description="CheC-like protein" evidence="9">
    <location>
        <begin position="127"/>
        <end position="163"/>
    </location>
</feature>
<keyword evidence="10" id="KW-0969">Cilium</keyword>
<dbReference type="Pfam" id="PF04509">
    <property type="entry name" value="CheC"/>
    <property type="match status" value="2"/>
</dbReference>
<evidence type="ECO:0000313" key="10">
    <source>
        <dbReference type="EMBL" id="SMB94150.1"/>
    </source>
</evidence>
<dbReference type="InterPro" id="IPR001172">
    <property type="entry name" value="FliN_T3SS_HrcQb"/>
</dbReference>
<evidence type="ECO:0000256" key="7">
    <source>
        <dbReference type="SAM" id="MobiDB-lite"/>
    </source>
</evidence>
<dbReference type="InterPro" id="IPR051469">
    <property type="entry name" value="FliN/MopA/SpaO"/>
</dbReference>
<feature type="compositionally biased region" description="Pro residues" evidence="7">
    <location>
        <begin position="242"/>
        <end position="258"/>
    </location>
</feature>
<evidence type="ECO:0000256" key="3">
    <source>
        <dbReference type="ARBA" id="ARBA00022475"/>
    </source>
</evidence>
<keyword evidence="3" id="KW-1003">Cell membrane</keyword>
<keyword evidence="4" id="KW-0145">Chemotaxis</keyword>
<comment type="similarity">
    <text evidence="2">Belongs to the FliN/MopA/SpaO family.</text>
</comment>
<feature type="domain" description="CheC-like protein" evidence="9">
    <location>
        <begin position="30"/>
        <end position="64"/>
    </location>
</feature>
<evidence type="ECO:0000256" key="6">
    <source>
        <dbReference type="ARBA" id="ARBA00023136"/>
    </source>
</evidence>
<dbReference type="GO" id="GO:0003774">
    <property type="term" value="F:cytoskeletal motor activity"/>
    <property type="evidence" value="ECO:0007669"/>
    <property type="project" value="InterPro"/>
</dbReference>
<dbReference type="NCBIfam" id="TIGR02480">
    <property type="entry name" value="fliN"/>
    <property type="match status" value="1"/>
</dbReference>
<evidence type="ECO:0000256" key="5">
    <source>
        <dbReference type="ARBA" id="ARBA00022779"/>
    </source>
</evidence>
<gene>
    <name evidence="10" type="ORF">SAMN00808754_0977</name>
</gene>
<accession>A0A1W1VLQ4</accession>
<dbReference type="GO" id="GO:0071973">
    <property type="term" value="P:bacterial-type flagellum-dependent cell motility"/>
    <property type="evidence" value="ECO:0007669"/>
    <property type="project" value="InterPro"/>
</dbReference>
<name>A0A1W1VLQ4_9FIRM</name>
<dbReference type="GO" id="GO:0016787">
    <property type="term" value="F:hydrolase activity"/>
    <property type="evidence" value="ECO:0007669"/>
    <property type="project" value="InterPro"/>
</dbReference>
<dbReference type="EMBL" id="LT838272">
    <property type="protein sequence ID" value="SMB94150.1"/>
    <property type="molecule type" value="Genomic_DNA"/>
</dbReference>
<dbReference type="SUPFAM" id="SSF103039">
    <property type="entry name" value="CheC-like"/>
    <property type="match status" value="1"/>
</dbReference>
<keyword evidence="6" id="KW-0472">Membrane</keyword>
<dbReference type="SUPFAM" id="SSF101801">
    <property type="entry name" value="Surface presentation of antigens (SPOA)"/>
    <property type="match status" value="1"/>
</dbReference>